<dbReference type="InterPro" id="IPR003787">
    <property type="entry name" value="Sulphur_relay_DsrE/F-like"/>
</dbReference>
<evidence type="ECO:0000313" key="1">
    <source>
        <dbReference type="EMBL" id="PYI66680.1"/>
    </source>
</evidence>
<dbReference type="AlphaFoldDB" id="A0A2V5LIF1"/>
<organism evidence="1 2">
    <name type="scientific">Arthrobacter livingstonensis</name>
    <dbReference type="NCBI Taxonomy" id="670078"/>
    <lineage>
        <taxon>Bacteria</taxon>
        <taxon>Bacillati</taxon>
        <taxon>Actinomycetota</taxon>
        <taxon>Actinomycetes</taxon>
        <taxon>Micrococcales</taxon>
        <taxon>Micrococcaceae</taxon>
        <taxon>Arthrobacter</taxon>
    </lineage>
</organism>
<dbReference type="InterPro" id="IPR027396">
    <property type="entry name" value="DsrEFH-like"/>
</dbReference>
<name>A0A2V5LIF1_9MICC</name>
<protein>
    <submittedName>
        <fullName evidence="1">Peroxiredoxin</fullName>
    </submittedName>
</protein>
<dbReference type="Proteomes" id="UP000247832">
    <property type="component" value="Unassembled WGS sequence"/>
</dbReference>
<proteinExistence type="predicted"/>
<dbReference type="EMBL" id="QJVD01000013">
    <property type="protein sequence ID" value="PYI66680.1"/>
    <property type="molecule type" value="Genomic_DNA"/>
</dbReference>
<evidence type="ECO:0000313" key="2">
    <source>
        <dbReference type="Proteomes" id="UP000247832"/>
    </source>
</evidence>
<dbReference type="Gene3D" id="3.40.1260.10">
    <property type="entry name" value="DsrEFH-like"/>
    <property type="match status" value="1"/>
</dbReference>
<dbReference type="RefSeq" id="WP_110501397.1">
    <property type="nucleotide sequence ID" value="NZ_QJVD01000013.1"/>
</dbReference>
<gene>
    <name evidence="1" type="ORF">CVV68_12765</name>
</gene>
<dbReference type="SUPFAM" id="SSF75169">
    <property type="entry name" value="DsrEFH-like"/>
    <property type="match status" value="1"/>
</dbReference>
<dbReference type="Pfam" id="PF02635">
    <property type="entry name" value="DsrE"/>
    <property type="match status" value="1"/>
</dbReference>
<accession>A0A2V5LIF1</accession>
<sequence>MNKQLNKAVISLTTGLEDPERVTVAFLVAVGAAEKGRETRMFLTKEAVRLVLEGFAHVVACDGCPPLPALLERYEKAGGRYLVCPICLEARKIDRSGFMANAEAGGTVQLWEWIGEDPAVTFSY</sequence>
<keyword evidence="2" id="KW-1185">Reference proteome</keyword>
<reference evidence="1 2" key="1">
    <citation type="submission" date="2018-05" db="EMBL/GenBank/DDBJ databases">
        <title>Genetic diversity of glacier-inhabiting Cryobacterium bacteria in China and description of Cryobacterium mengkeensis sp. nov. and Arthrobacter glacialis sp. nov.</title>
        <authorList>
            <person name="Liu Q."/>
            <person name="Xin Y.-H."/>
        </authorList>
    </citation>
    <scope>NUCLEOTIDE SEQUENCE [LARGE SCALE GENOMIC DNA]</scope>
    <source>
        <strain evidence="1 2">LI2</strain>
    </source>
</reference>
<dbReference type="OrthoDB" id="9812053at2"/>
<comment type="caution">
    <text evidence="1">The sequence shown here is derived from an EMBL/GenBank/DDBJ whole genome shotgun (WGS) entry which is preliminary data.</text>
</comment>